<dbReference type="AlphaFoldDB" id="A0A059DK29"/>
<dbReference type="GO" id="GO:0003677">
    <property type="term" value="F:DNA binding"/>
    <property type="evidence" value="ECO:0007669"/>
    <property type="project" value="UniProtKB-KW"/>
</dbReference>
<dbReference type="GO" id="GO:0005634">
    <property type="term" value="C:nucleus"/>
    <property type="evidence" value="ECO:0007669"/>
    <property type="project" value="UniProtKB-SubCell"/>
</dbReference>
<proteinExistence type="inferred from homology"/>
<feature type="domain" description="AP2/ERF" evidence="9">
    <location>
        <begin position="31"/>
        <end position="88"/>
    </location>
</feature>
<feature type="transmembrane region" description="Helical" evidence="8">
    <location>
        <begin position="167"/>
        <end position="187"/>
    </location>
</feature>
<dbReference type="PRINTS" id="PR00367">
    <property type="entry name" value="ETHRSPELEMNT"/>
</dbReference>
<sequence>MNFSDDEVCLASHHLKKRAGSKKFRETRHPIYRVVRLCYSGRWVCEVREPKKKSRIWLSTFPAVDMAVRAHDVAALALRGQSTCLNFADFTWWLPMLALADAKTHRRRWPMPRRHSSRWKEGVLHDEDIFGLPGLLADMAEGMLLSPPQCGGDIYGRGDNGNLDAYALLWSYSILPFLIFTCSFCCWGRL</sequence>
<evidence type="ECO:0000256" key="4">
    <source>
        <dbReference type="ARBA" id="ARBA00023159"/>
    </source>
</evidence>
<dbReference type="InterPro" id="IPR016177">
    <property type="entry name" value="DNA-bd_dom_sf"/>
</dbReference>
<reference evidence="10" key="1">
    <citation type="submission" date="2013-07" db="EMBL/GenBank/DDBJ databases">
        <title>The genome of Eucalyptus grandis.</title>
        <authorList>
            <person name="Schmutz J."/>
            <person name="Hayes R."/>
            <person name="Myburg A."/>
            <person name="Tuskan G."/>
            <person name="Grattapaglia D."/>
            <person name="Rokhsar D.S."/>
        </authorList>
    </citation>
    <scope>NUCLEOTIDE SEQUENCE</scope>
    <source>
        <tissue evidence="10">Leaf extractions</tissue>
    </source>
</reference>
<dbReference type="PROSITE" id="PS51032">
    <property type="entry name" value="AP2_ERF"/>
    <property type="match status" value="1"/>
</dbReference>
<evidence type="ECO:0000256" key="8">
    <source>
        <dbReference type="SAM" id="Phobius"/>
    </source>
</evidence>
<dbReference type="InterPro" id="IPR036955">
    <property type="entry name" value="AP2/ERF_dom_sf"/>
</dbReference>
<protein>
    <recommendedName>
        <fullName evidence="9">AP2/ERF domain-containing protein</fullName>
    </recommendedName>
</protein>
<evidence type="ECO:0000256" key="7">
    <source>
        <dbReference type="ARBA" id="ARBA00024343"/>
    </source>
</evidence>
<evidence type="ECO:0000259" key="9">
    <source>
        <dbReference type="PROSITE" id="PS51032"/>
    </source>
</evidence>
<dbReference type="InParanoid" id="A0A059DK29"/>
<dbReference type="InterPro" id="IPR001471">
    <property type="entry name" value="AP2/ERF_dom"/>
</dbReference>
<keyword evidence="8" id="KW-0812">Transmembrane</keyword>
<name>A0A059DK29_EUCGR</name>
<dbReference type="Gene3D" id="3.30.730.10">
    <property type="entry name" value="AP2/ERF domain"/>
    <property type="match status" value="1"/>
</dbReference>
<evidence type="ECO:0000256" key="6">
    <source>
        <dbReference type="ARBA" id="ARBA00023242"/>
    </source>
</evidence>
<comment type="similarity">
    <text evidence="7">Belongs to the AP2/ERF transcription factor family. ERF subfamily.</text>
</comment>
<keyword evidence="8" id="KW-0472">Membrane</keyword>
<dbReference type="GO" id="GO:0003700">
    <property type="term" value="F:DNA-binding transcription factor activity"/>
    <property type="evidence" value="ECO:0007669"/>
    <property type="project" value="InterPro"/>
</dbReference>
<dbReference type="InterPro" id="IPR045277">
    <property type="entry name" value="DRE1A-I"/>
</dbReference>
<accession>A0A059DK29</accession>
<dbReference type="SMART" id="SM00380">
    <property type="entry name" value="AP2"/>
    <property type="match status" value="1"/>
</dbReference>
<keyword evidence="2" id="KW-0805">Transcription regulation</keyword>
<dbReference type="PANTHER" id="PTHR31839:SF2">
    <property type="entry name" value="DEHYDRATION-RESPONSIVE ELEMENT-BINDING PROTEIN 1D"/>
    <property type="match status" value="1"/>
</dbReference>
<keyword evidence="8" id="KW-1133">Transmembrane helix</keyword>
<dbReference type="EMBL" id="KK198753">
    <property type="protein sequence ID" value="KCW90747.1"/>
    <property type="molecule type" value="Genomic_DNA"/>
</dbReference>
<organism evidence="10">
    <name type="scientific">Eucalyptus grandis</name>
    <name type="common">Flooded gum</name>
    <dbReference type="NCBI Taxonomy" id="71139"/>
    <lineage>
        <taxon>Eukaryota</taxon>
        <taxon>Viridiplantae</taxon>
        <taxon>Streptophyta</taxon>
        <taxon>Embryophyta</taxon>
        <taxon>Tracheophyta</taxon>
        <taxon>Spermatophyta</taxon>
        <taxon>Magnoliopsida</taxon>
        <taxon>eudicotyledons</taxon>
        <taxon>Gunneridae</taxon>
        <taxon>Pentapetalae</taxon>
        <taxon>rosids</taxon>
        <taxon>malvids</taxon>
        <taxon>Myrtales</taxon>
        <taxon>Myrtaceae</taxon>
        <taxon>Myrtoideae</taxon>
        <taxon>Eucalypteae</taxon>
        <taxon>Eucalyptus</taxon>
    </lineage>
</organism>
<keyword evidence="5" id="KW-0804">Transcription</keyword>
<dbReference type="Gramene" id="KCW90747">
    <property type="protein sequence ID" value="KCW90747"/>
    <property type="gene ID" value="EUGRSUZ_A02823"/>
</dbReference>
<dbReference type="CDD" id="cd00018">
    <property type="entry name" value="AP2"/>
    <property type="match status" value="1"/>
</dbReference>
<evidence type="ECO:0000313" key="10">
    <source>
        <dbReference type="EMBL" id="KCW90747.1"/>
    </source>
</evidence>
<dbReference type="STRING" id="71139.A0A059DK29"/>
<evidence type="ECO:0000256" key="3">
    <source>
        <dbReference type="ARBA" id="ARBA00023125"/>
    </source>
</evidence>
<keyword evidence="4" id="KW-0010">Activator</keyword>
<evidence type="ECO:0000256" key="2">
    <source>
        <dbReference type="ARBA" id="ARBA00023015"/>
    </source>
</evidence>
<dbReference type="SUPFAM" id="SSF54171">
    <property type="entry name" value="DNA-binding domain"/>
    <property type="match status" value="1"/>
</dbReference>
<gene>
    <name evidence="10" type="ORF">EUGRSUZ_A02823</name>
</gene>
<keyword evidence="3" id="KW-0238">DNA-binding</keyword>
<keyword evidence="6" id="KW-0539">Nucleus</keyword>
<comment type="subcellular location">
    <subcellularLocation>
        <location evidence="1">Nucleus</location>
    </subcellularLocation>
</comment>
<evidence type="ECO:0000256" key="5">
    <source>
        <dbReference type="ARBA" id="ARBA00023163"/>
    </source>
</evidence>
<evidence type="ECO:0000256" key="1">
    <source>
        <dbReference type="ARBA" id="ARBA00004123"/>
    </source>
</evidence>
<dbReference type="PANTHER" id="PTHR31839">
    <property type="entry name" value="DEHYDRATION-RESPONSIVE ELEMENT-BINDING PROTEIN 1D"/>
    <property type="match status" value="1"/>
</dbReference>